<evidence type="ECO:0000313" key="2">
    <source>
        <dbReference type="Proteomes" id="UP000193498"/>
    </source>
</evidence>
<sequence length="210" mass="24551">MCSNLNKVTQIYSKDIIEDVLQRTESHDLVTIAHRIPDCKEVAVEELERRLRMQRLHITLEQGDSKQILTFELVSIDDQYATFESRVNSLPILLHYNTIPTKVIAIHMEYEKTNLLFKSAVVDIKDIDVKCVSQNTSWQLVYEVDSESPASEDRVVLPRSFECQLEFLFANSREAANWSQRVRGWFKTQKLADISLREKEIHYKLFMNIS</sequence>
<proteinExistence type="predicted"/>
<comment type="caution">
    <text evidence="1">The sequence shown here is derived from an EMBL/GenBank/DDBJ whole genome shotgun (WGS) entry which is preliminary data.</text>
</comment>
<dbReference type="InParanoid" id="A0A1Y1Y5R6"/>
<accession>A0A1Y1Y5R6</accession>
<keyword evidence="2" id="KW-1185">Reference proteome</keyword>
<dbReference type="AlphaFoldDB" id="A0A1Y1Y5R6"/>
<name>A0A1Y1Y5R6_9FUNG</name>
<dbReference type="EMBL" id="MCFE01000238">
    <property type="protein sequence ID" value="ORX93370.1"/>
    <property type="molecule type" value="Genomic_DNA"/>
</dbReference>
<gene>
    <name evidence="1" type="ORF">K493DRAFT_302736</name>
</gene>
<dbReference type="Proteomes" id="UP000193498">
    <property type="component" value="Unassembled WGS sequence"/>
</dbReference>
<protein>
    <submittedName>
        <fullName evidence="1">Uncharacterized protein</fullName>
    </submittedName>
</protein>
<reference evidence="1 2" key="1">
    <citation type="submission" date="2016-07" db="EMBL/GenBank/DDBJ databases">
        <title>Pervasive Adenine N6-methylation of Active Genes in Fungi.</title>
        <authorList>
            <consortium name="DOE Joint Genome Institute"/>
            <person name="Mondo S.J."/>
            <person name="Dannebaum R.O."/>
            <person name="Kuo R.C."/>
            <person name="Labutti K."/>
            <person name="Haridas S."/>
            <person name="Kuo A."/>
            <person name="Salamov A."/>
            <person name="Ahrendt S.R."/>
            <person name="Lipzen A."/>
            <person name="Sullivan W."/>
            <person name="Andreopoulos W.B."/>
            <person name="Clum A."/>
            <person name="Lindquist E."/>
            <person name="Daum C."/>
            <person name="Ramamoorthy G.K."/>
            <person name="Gryganskyi A."/>
            <person name="Culley D."/>
            <person name="Magnuson J.K."/>
            <person name="James T.Y."/>
            <person name="O'Malley M.A."/>
            <person name="Stajich J.E."/>
            <person name="Spatafora J.W."/>
            <person name="Visel A."/>
            <person name="Grigoriev I.V."/>
        </authorList>
    </citation>
    <scope>NUCLEOTIDE SEQUENCE [LARGE SCALE GENOMIC DNA]</scope>
    <source>
        <strain evidence="1 2">CBS 931.73</strain>
    </source>
</reference>
<organism evidence="1 2">
    <name type="scientific">Basidiobolus meristosporus CBS 931.73</name>
    <dbReference type="NCBI Taxonomy" id="1314790"/>
    <lineage>
        <taxon>Eukaryota</taxon>
        <taxon>Fungi</taxon>
        <taxon>Fungi incertae sedis</taxon>
        <taxon>Zoopagomycota</taxon>
        <taxon>Entomophthoromycotina</taxon>
        <taxon>Basidiobolomycetes</taxon>
        <taxon>Basidiobolales</taxon>
        <taxon>Basidiobolaceae</taxon>
        <taxon>Basidiobolus</taxon>
    </lineage>
</organism>
<evidence type="ECO:0000313" key="1">
    <source>
        <dbReference type="EMBL" id="ORX93370.1"/>
    </source>
</evidence>